<comment type="caution">
    <text evidence="2">The sequence shown here is derived from an EMBL/GenBank/DDBJ whole genome shotgun (WGS) entry which is preliminary data.</text>
</comment>
<evidence type="ECO:0000256" key="1">
    <source>
        <dbReference type="SAM" id="MobiDB-lite"/>
    </source>
</evidence>
<feature type="compositionally biased region" description="Polar residues" evidence="1">
    <location>
        <begin position="81"/>
        <end position="92"/>
    </location>
</feature>
<feature type="region of interest" description="Disordered" evidence="1">
    <location>
        <begin position="15"/>
        <end position="94"/>
    </location>
</feature>
<dbReference type="Proteomes" id="UP001175261">
    <property type="component" value="Unassembled WGS sequence"/>
</dbReference>
<keyword evidence="3" id="KW-1185">Reference proteome</keyword>
<name>A0AA39GSJ0_SARSR</name>
<protein>
    <submittedName>
        <fullName evidence="2">Uncharacterized protein</fullName>
    </submittedName>
</protein>
<accession>A0AA39GSJ0</accession>
<sequence length="212" mass="23308">MAYDYTIHVGAWDDGSPIPRAAERCGPGSGDDIILQTEDRAISPKNPPTSSAGPAQFVPTNQPRSRRPSSPTLPSHIFHSSEMQVEPSSSPTKPLDRYFEEPEQRLKLIAEPRLCEDKGYRPLIPGTRELDGHKLNEKHPLSTAQSWEEADAPAEAMGDTIGPGTDFFIVPSERDTKSDSTSLSKLSGDADDDHTLFCKDKSWCIVCVPTLY</sequence>
<proteinExistence type="predicted"/>
<organism evidence="2 3">
    <name type="scientific">Sarocladium strictum</name>
    <name type="common">Black bundle disease fungus</name>
    <name type="synonym">Acremonium strictum</name>
    <dbReference type="NCBI Taxonomy" id="5046"/>
    <lineage>
        <taxon>Eukaryota</taxon>
        <taxon>Fungi</taxon>
        <taxon>Dikarya</taxon>
        <taxon>Ascomycota</taxon>
        <taxon>Pezizomycotina</taxon>
        <taxon>Sordariomycetes</taxon>
        <taxon>Hypocreomycetidae</taxon>
        <taxon>Hypocreales</taxon>
        <taxon>Sarocladiaceae</taxon>
        <taxon>Sarocladium</taxon>
    </lineage>
</organism>
<reference evidence="2" key="1">
    <citation type="submission" date="2022-10" db="EMBL/GenBank/DDBJ databases">
        <title>Determination and structural analysis of whole genome sequence of Sarocladium strictum F4-1.</title>
        <authorList>
            <person name="Hu L."/>
            <person name="Jiang Y."/>
        </authorList>
    </citation>
    <scope>NUCLEOTIDE SEQUENCE</scope>
    <source>
        <strain evidence="2">F4-1</strain>
    </source>
</reference>
<feature type="compositionally biased region" description="Polar residues" evidence="1">
    <location>
        <begin position="48"/>
        <end position="62"/>
    </location>
</feature>
<dbReference type="AlphaFoldDB" id="A0AA39GSJ0"/>
<evidence type="ECO:0000313" key="3">
    <source>
        <dbReference type="Proteomes" id="UP001175261"/>
    </source>
</evidence>
<evidence type="ECO:0000313" key="2">
    <source>
        <dbReference type="EMBL" id="KAK0391734.1"/>
    </source>
</evidence>
<dbReference type="EMBL" id="JAPDFR010000001">
    <property type="protein sequence ID" value="KAK0391734.1"/>
    <property type="molecule type" value="Genomic_DNA"/>
</dbReference>
<gene>
    <name evidence="2" type="ORF">NLU13_1233</name>
</gene>